<comment type="caution">
    <text evidence="2">The sequence shown here is derived from an EMBL/GenBank/DDBJ whole genome shotgun (WGS) entry which is preliminary data.</text>
</comment>
<proteinExistence type="predicted"/>
<evidence type="ECO:0000256" key="1">
    <source>
        <dbReference type="SAM" id="MobiDB-lite"/>
    </source>
</evidence>
<protein>
    <recommendedName>
        <fullName evidence="3">Synaptobrevin, longin-like domain protein</fullName>
    </recommendedName>
</protein>
<dbReference type="EMBL" id="BKCJ010009300">
    <property type="protein sequence ID" value="GEU86333.1"/>
    <property type="molecule type" value="Genomic_DNA"/>
</dbReference>
<name>A0A6L2NJH3_TANCI</name>
<feature type="region of interest" description="Disordered" evidence="1">
    <location>
        <begin position="373"/>
        <end position="392"/>
    </location>
</feature>
<evidence type="ECO:0008006" key="3">
    <source>
        <dbReference type="Google" id="ProtNLM"/>
    </source>
</evidence>
<organism evidence="2">
    <name type="scientific">Tanacetum cinerariifolium</name>
    <name type="common">Dalmatian daisy</name>
    <name type="synonym">Chrysanthemum cinerariifolium</name>
    <dbReference type="NCBI Taxonomy" id="118510"/>
    <lineage>
        <taxon>Eukaryota</taxon>
        <taxon>Viridiplantae</taxon>
        <taxon>Streptophyta</taxon>
        <taxon>Embryophyta</taxon>
        <taxon>Tracheophyta</taxon>
        <taxon>Spermatophyta</taxon>
        <taxon>Magnoliopsida</taxon>
        <taxon>eudicotyledons</taxon>
        <taxon>Gunneridae</taxon>
        <taxon>Pentapetalae</taxon>
        <taxon>asterids</taxon>
        <taxon>campanulids</taxon>
        <taxon>Asterales</taxon>
        <taxon>Asteraceae</taxon>
        <taxon>Asteroideae</taxon>
        <taxon>Anthemideae</taxon>
        <taxon>Anthemidinae</taxon>
        <taxon>Tanacetum</taxon>
    </lineage>
</organism>
<dbReference type="AlphaFoldDB" id="A0A6L2NJH3"/>
<evidence type="ECO:0000313" key="2">
    <source>
        <dbReference type="EMBL" id="GEU86333.1"/>
    </source>
</evidence>
<reference evidence="2" key="1">
    <citation type="journal article" date="2019" name="Sci. Rep.">
        <title>Draft genome of Tanacetum cinerariifolium, the natural source of mosquito coil.</title>
        <authorList>
            <person name="Yamashiro T."/>
            <person name="Shiraishi A."/>
            <person name="Satake H."/>
            <person name="Nakayama K."/>
        </authorList>
    </citation>
    <scope>NUCLEOTIDE SEQUENCE</scope>
</reference>
<accession>A0A6L2NJH3</accession>
<sequence length="549" mass="63157">MALGKDKSNPFMAGSLPKTIWHFLTVVRYKLMLFGLMKDVVHLMLLATATIKKVNDAVHLRALIDGKNVVVSKDVIRSDLRLDDADGVECLPNEEIFAELARMGYEKPPPKLTFYKAFFSVQWKFLIYTLVQCVSAKRTVWNEFSCSMASAVICLATGRKFNFSKYIFDSMEQPTATSKSSMYLLNTLMATCATLSQKVAELKQDKHTQALEILKLKKRVKSLEKKKSKSLGFKRLRKGRINQDVSAATKDVSAAEPTVFDDEEVTMTMAQTLIKMKAEKERLLDEKLLKENIDWNAIAEQIQEKHLDNIKNYQSLKTKPVSIAQARKNMVIYLKNMAGYKMEHFRDVEEPKKKRVPEETLLQESFKKLKAVEVSGSETTQEVPSNDPKEMSEEDIIRVGEITEAYQCFEDMLKGSKREYLVALWNLVKEKFNSAVPREDKEKSLWVELKRLFEPNADDVFCKLQRYMHDPLTWKLYTNCGVHHVSLKRRHDIFMLTEKDYPLSDAVMILMLSTKLQVEEDCEIARDLVMKIFMEANKPKSKSVDTSSN</sequence>
<gene>
    <name evidence="2" type="ORF">Tci_058311</name>
</gene>